<feature type="region of interest" description="Disordered" evidence="2">
    <location>
        <begin position="1"/>
        <end position="20"/>
    </location>
</feature>
<gene>
    <name evidence="3" type="ORF">BKA55DRAFT_578258</name>
</gene>
<dbReference type="Proteomes" id="UP000720189">
    <property type="component" value="Unassembled WGS sequence"/>
</dbReference>
<evidence type="ECO:0000256" key="2">
    <source>
        <dbReference type="SAM" id="MobiDB-lite"/>
    </source>
</evidence>
<keyword evidence="4" id="KW-1185">Reference proteome</keyword>
<keyword evidence="1" id="KW-0175">Coiled coil</keyword>
<proteinExistence type="predicted"/>
<evidence type="ECO:0000313" key="3">
    <source>
        <dbReference type="EMBL" id="KAH7237742.1"/>
    </source>
</evidence>
<accession>A0A9P9GGX2</accession>
<dbReference type="GeneID" id="70223636"/>
<name>A0A9P9GGX2_FUSRE</name>
<evidence type="ECO:0000256" key="1">
    <source>
        <dbReference type="SAM" id="Coils"/>
    </source>
</evidence>
<organism evidence="3 4">
    <name type="scientific">Fusarium redolens</name>
    <dbReference type="NCBI Taxonomy" id="48865"/>
    <lineage>
        <taxon>Eukaryota</taxon>
        <taxon>Fungi</taxon>
        <taxon>Dikarya</taxon>
        <taxon>Ascomycota</taxon>
        <taxon>Pezizomycotina</taxon>
        <taxon>Sordariomycetes</taxon>
        <taxon>Hypocreomycetidae</taxon>
        <taxon>Hypocreales</taxon>
        <taxon>Nectriaceae</taxon>
        <taxon>Fusarium</taxon>
        <taxon>Fusarium redolens species complex</taxon>
    </lineage>
</organism>
<dbReference type="RefSeq" id="XP_046045601.1">
    <property type="nucleotide sequence ID" value="XM_046193682.1"/>
</dbReference>
<comment type="caution">
    <text evidence="3">The sequence shown here is derived from an EMBL/GenBank/DDBJ whole genome shotgun (WGS) entry which is preliminary data.</text>
</comment>
<dbReference type="OrthoDB" id="5235440at2759"/>
<dbReference type="AlphaFoldDB" id="A0A9P9GGX2"/>
<sequence>MPDSTSLTKPTAEDDRQKITSMTPPVDLAFLIPSQVEMDPSSDKSYYDCRYLEPTRTTSREMQDLVHRELRVIFFEDSARYMRLNDSSQFKVGWRVDHNMTTINTLRLTEPGVDIRCLSDYLNKEVMVYFEYKSVDTFESQKIARYIYREWLRLHDGRPFFQRGGFFGKPAYLQETGPQGLEQLSAFHHDLSQNLSTHAEDLVEFKPWRNFSSKYPGEEPPKDEVPGKIQSWREHGYAMCHLFRSLYLVVDKQSLPEITVQYHNPRGLKGYDRIHDMERPVERELAQCTVLLVKTGDDAHLSSPISFHPLFEAGLASNVNRDDYSGGSGDEETVVRVNLNIAVRFIWDLLQKEKESAEELMQRAQKLEEEQDSLFQAWLEEVFAHSNQVGMDNNFHMWLASRRAIARVNGEAFGDTQVYPVWERLRQWDL</sequence>
<feature type="coiled-coil region" evidence="1">
    <location>
        <begin position="347"/>
        <end position="377"/>
    </location>
</feature>
<protein>
    <submittedName>
        <fullName evidence="3">Uncharacterized protein</fullName>
    </submittedName>
</protein>
<evidence type="ECO:0000313" key="4">
    <source>
        <dbReference type="Proteomes" id="UP000720189"/>
    </source>
</evidence>
<dbReference type="EMBL" id="JAGMUX010000015">
    <property type="protein sequence ID" value="KAH7237742.1"/>
    <property type="molecule type" value="Genomic_DNA"/>
</dbReference>
<reference evidence="3" key="1">
    <citation type="journal article" date="2021" name="Nat. Commun.">
        <title>Genetic determinants of endophytism in the Arabidopsis root mycobiome.</title>
        <authorList>
            <person name="Mesny F."/>
            <person name="Miyauchi S."/>
            <person name="Thiergart T."/>
            <person name="Pickel B."/>
            <person name="Atanasova L."/>
            <person name="Karlsson M."/>
            <person name="Huettel B."/>
            <person name="Barry K.W."/>
            <person name="Haridas S."/>
            <person name="Chen C."/>
            <person name="Bauer D."/>
            <person name="Andreopoulos W."/>
            <person name="Pangilinan J."/>
            <person name="LaButti K."/>
            <person name="Riley R."/>
            <person name="Lipzen A."/>
            <person name="Clum A."/>
            <person name="Drula E."/>
            <person name="Henrissat B."/>
            <person name="Kohler A."/>
            <person name="Grigoriev I.V."/>
            <person name="Martin F.M."/>
            <person name="Hacquard S."/>
        </authorList>
    </citation>
    <scope>NUCLEOTIDE SEQUENCE</scope>
    <source>
        <strain evidence="3">MPI-CAGE-AT-0023</strain>
    </source>
</reference>